<dbReference type="InterPro" id="IPR003323">
    <property type="entry name" value="OTU_dom"/>
</dbReference>
<reference evidence="4 5" key="2">
    <citation type="journal article" date="2014" name="BMC Genomics">
        <title>An improved genome of the model marine alga Ostreococcus tauri unfolds by assessing Illumina de novo assemblies.</title>
        <authorList>
            <person name="Blanc-Mathieu R."/>
            <person name="Verhelst B."/>
            <person name="Derelle E."/>
            <person name="Rombauts S."/>
            <person name="Bouget F.Y."/>
            <person name="Carre I."/>
            <person name="Chateau A."/>
            <person name="Eyre-Walker A."/>
            <person name="Grimsley N."/>
            <person name="Moreau H."/>
            <person name="Piegu B."/>
            <person name="Rivals E."/>
            <person name="Schackwitz W."/>
            <person name="Van de Peer Y."/>
            <person name="Piganeau G."/>
        </authorList>
    </citation>
    <scope>NUCLEOTIDE SEQUENCE [LARGE SCALE GENOMIC DNA]</scope>
    <source>
        <strain evidence="5">OTTH 0595 / CCAP 157/2 / RCC745</strain>
    </source>
</reference>
<dbReference type="RefSeq" id="XP_003081356.2">
    <property type="nucleotide sequence ID" value="XM_003081308.2"/>
</dbReference>
<comment type="caution">
    <text evidence="4">The sequence shown here is derived from an EMBL/GenBank/DDBJ whole genome shotgun (WGS) entry which is preliminary data.</text>
</comment>
<keyword evidence="5" id="KW-1185">Reference proteome</keyword>
<dbReference type="GO" id="GO:0004843">
    <property type="term" value="F:cysteine-type deubiquitinase activity"/>
    <property type="evidence" value="ECO:0007669"/>
    <property type="project" value="TreeGrafter"/>
</dbReference>
<accession>A0A090N435</accession>
<feature type="domain" description="OTU" evidence="3">
    <location>
        <begin position="53"/>
        <end position="178"/>
    </location>
</feature>
<comment type="similarity">
    <text evidence="1">Belongs to the peptidase C85 family.</text>
</comment>
<dbReference type="FunCoup" id="A0A090N435">
    <property type="interactions" value="856"/>
</dbReference>
<dbReference type="SUPFAM" id="SSF54001">
    <property type="entry name" value="Cysteine proteinases"/>
    <property type="match status" value="1"/>
</dbReference>
<dbReference type="KEGG" id="ota:OT_ostta09g03650"/>
<reference evidence="5" key="1">
    <citation type="journal article" date="2006" name="Proc. Natl. Acad. Sci. U.S.A.">
        <title>Genome analysis of the smallest free-living eukaryote Ostreococcus tauri unveils many unique features.</title>
        <authorList>
            <person name="Derelle E."/>
            <person name="Ferraz C."/>
            <person name="Rombauts S."/>
            <person name="Rouze P."/>
            <person name="Worden A.Z."/>
            <person name="Robbens S."/>
            <person name="Partensky F."/>
            <person name="Degroeve S."/>
            <person name="Echeynie S."/>
            <person name="Cooke R."/>
            <person name="Saeys Y."/>
            <person name="Wuyts J."/>
            <person name="Jabbari K."/>
            <person name="Bowler C."/>
            <person name="Panaud O."/>
            <person name="Piegu B."/>
            <person name="Ball S.G."/>
            <person name="Ral J.-P."/>
            <person name="Bouget F.-Y."/>
            <person name="Piganeau G."/>
            <person name="De Baets B."/>
            <person name="Picard A."/>
            <person name="Delseny M."/>
            <person name="Demaille J."/>
            <person name="Van de Peer Y."/>
            <person name="Moreau H."/>
        </authorList>
    </citation>
    <scope>NUCLEOTIDE SEQUENCE [LARGE SCALE GENOMIC DNA]</scope>
    <source>
        <strain evidence="5">OTTH 0595 / CCAP 157/2 / RCC745</strain>
    </source>
</reference>
<dbReference type="PANTHER" id="PTHR12419:SF7">
    <property type="entry name" value="OTU DOMAIN-CONTAINING PROTEIN 3"/>
    <property type="match status" value="1"/>
</dbReference>
<evidence type="ECO:0000256" key="2">
    <source>
        <dbReference type="SAM" id="MobiDB-lite"/>
    </source>
</evidence>
<dbReference type="EMBL" id="CAID01000009">
    <property type="protein sequence ID" value="CEF99178.1"/>
    <property type="molecule type" value="Genomic_DNA"/>
</dbReference>
<dbReference type="AlphaFoldDB" id="A0A090N435"/>
<evidence type="ECO:0000256" key="1">
    <source>
        <dbReference type="ARBA" id="ARBA00010407"/>
    </source>
</evidence>
<gene>
    <name evidence="4" type="ORF">OT_ostta09g03650</name>
</gene>
<dbReference type="InterPro" id="IPR050704">
    <property type="entry name" value="Peptidase_C85-like"/>
</dbReference>
<feature type="compositionally biased region" description="Basic and acidic residues" evidence="2">
    <location>
        <begin position="11"/>
        <end position="37"/>
    </location>
</feature>
<protein>
    <submittedName>
        <fullName evidence="4">Ovarian tumour, otubain</fullName>
    </submittedName>
</protein>
<dbReference type="InParanoid" id="A0A090N435"/>
<dbReference type="PROSITE" id="PS50802">
    <property type="entry name" value="OTU"/>
    <property type="match status" value="1"/>
</dbReference>
<dbReference type="GO" id="GO:0016579">
    <property type="term" value="P:protein deubiquitination"/>
    <property type="evidence" value="ECO:0007669"/>
    <property type="project" value="TreeGrafter"/>
</dbReference>
<organism evidence="4 5">
    <name type="scientific">Ostreococcus tauri</name>
    <name type="common">Marine green alga</name>
    <dbReference type="NCBI Taxonomy" id="70448"/>
    <lineage>
        <taxon>Eukaryota</taxon>
        <taxon>Viridiplantae</taxon>
        <taxon>Chlorophyta</taxon>
        <taxon>Mamiellophyceae</taxon>
        <taxon>Mamiellales</taxon>
        <taxon>Bathycoccaceae</taxon>
        <taxon>Ostreococcus</taxon>
    </lineage>
</organism>
<evidence type="ECO:0000259" key="3">
    <source>
        <dbReference type="PROSITE" id="PS50802"/>
    </source>
</evidence>
<dbReference type="Gene3D" id="3.90.70.80">
    <property type="match status" value="1"/>
</dbReference>
<dbReference type="STRING" id="70448.A0A090N435"/>
<dbReference type="InterPro" id="IPR038765">
    <property type="entry name" value="Papain-like_cys_pep_sf"/>
</dbReference>
<name>A0A090N435_OSTTA</name>
<proteinExistence type="inferred from homology"/>
<dbReference type="OrthoDB" id="415023at2759"/>
<feature type="region of interest" description="Disordered" evidence="2">
    <location>
        <begin position="262"/>
        <end position="285"/>
    </location>
</feature>
<evidence type="ECO:0000313" key="5">
    <source>
        <dbReference type="Proteomes" id="UP000009170"/>
    </source>
</evidence>
<dbReference type="Pfam" id="PF02338">
    <property type="entry name" value="OTU"/>
    <property type="match status" value="1"/>
</dbReference>
<dbReference type="PANTHER" id="PTHR12419">
    <property type="entry name" value="OTU DOMAIN CONTAINING PROTEIN"/>
    <property type="match status" value="1"/>
</dbReference>
<feature type="compositionally biased region" description="Basic residues" evidence="2">
    <location>
        <begin position="1"/>
        <end position="10"/>
    </location>
</feature>
<sequence>MARDRRTRARARVDGRDDARGRGRGTNEGRMRGRRDGDDDERALVEQLRALGLERREVEADGNCFFRALADQRFGDEGRHEELRKMVVEAIRRREEDYAPFVEDDEDFESYVERMSRDGEWAGHLEVSAAAGVLGVGVCIHQSGSPRWVSGAEATDERCRTYHVSYEGCDHYNSVRIRGSKAGTPAGPLSVALLRDPDLREIARRSGCYETERLRRALRACRNDVDAAVDVIEDELEEEARAREKAIEDGVDIAEFDGGDWAEVQTKHKGKKKGGNRGRHRRDGGIEKVDSFESLAI</sequence>
<evidence type="ECO:0000313" key="4">
    <source>
        <dbReference type="EMBL" id="CEF99178.1"/>
    </source>
</evidence>
<dbReference type="GeneID" id="9831925"/>
<feature type="compositionally biased region" description="Basic residues" evidence="2">
    <location>
        <begin position="267"/>
        <end position="282"/>
    </location>
</feature>
<dbReference type="Proteomes" id="UP000009170">
    <property type="component" value="Unassembled WGS sequence"/>
</dbReference>
<dbReference type="CDD" id="cd22771">
    <property type="entry name" value="OTU_plant_OTU7-like"/>
    <property type="match status" value="1"/>
</dbReference>
<feature type="region of interest" description="Disordered" evidence="2">
    <location>
        <begin position="1"/>
        <end position="39"/>
    </location>
</feature>